<name>A0A2C5ZH33_9HYPO</name>
<evidence type="ECO:0000256" key="1">
    <source>
        <dbReference type="SAM" id="MobiDB-lite"/>
    </source>
</evidence>
<keyword evidence="4" id="KW-1185">Reference proteome</keyword>
<dbReference type="Proteomes" id="UP000226431">
    <property type="component" value="Unassembled WGS sequence"/>
</dbReference>
<accession>A0A2C5ZH33</accession>
<feature type="region of interest" description="Disordered" evidence="1">
    <location>
        <begin position="295"/>
        <end position="319"/>
    </location>
</feature>
<feature type="chain" id="PRO_5012248367" description="Enterotoxin" evidence="2">
    <location>
        <begin position="26"/>
        <end position="912"/>
    </location>
</feature>
<evidence type="ECO:0000313" key="3">
    <source>
        <dbReference type="EMBL" id="PHH79032.1"/>
    </source>
</evidence>
<dbReference type="EMBL" id="NJES01000059">
    <property type="protein sequence ID" value="PHH79032.1"/>
    <property type="molecule type" value="Genomic_DNA"/>
</dbReference>
<evidence type="ECO:0000313" key="4">
    <source>
        <dbReference type="Proteomes" id="UP000226431"/>
    </source>
</evidence>
<feature type="compositionally biased region" description="Low complexity" evidence="1">
    <location>
        <begin position="358"/>
        <end position="372"/>
    </location>
</feature>
<comment type="caution">
    <text evidence="3">The sequence shown here is derived from an EMBL/GenBank/DDBJ whole genome shotgun (WGS) entry which is preliminary data.</text>
</comment>
<keyword evidence="2" id="KW-0732">Signal</keyword>
<sequence length="912" mass="100994">MLLLNLVRRASLVITCSFLPLYCSGNMNSTTKHLDRRVPPQFMKAAPAADGQRLMYIVSTLAVSSAFNVGIYGSFPVGHRCTQRGSYELIPILPGRVNVVAHTNPEAAVIGWARSWQSATRRRPANELMVHIYALSLAPEDRIWTRRDDDTIVFSSYIAPCRARAWRSSNIHYYGILPAVADYAAYTDPVAVRTALSRVRWFARRFDMVASRRQLPPIHSASLGDSSCHCPAHYDLTRQLNGLLSLGPRIVDVMHPVAESVMQEIFCDDVASDAEFNRCIDVAARVARARFPNRPSGLISRPGQEEPLHPQPPVARRPITNPVVPAEFRNVEPTPAARPVPAPMVPSHPPPARVRPATTTTTTKTGEGSSGSNSHLPPPMAPIPTVDLPEYSLDPVAPHATLVFQVPHSPGPVHGNPGPVLHSFNKPRPVPYPPPPRAPTIRTAATDGPERLPLDHSPFPIPEVAPTVASSERRLEGELQQIICQEMPTQDNLFQGVWDVLRPYMGMSIDDLRQHFPGLDQAALLILSLGGCFPFRHQKLRKRSVEESLTEVPQVNATACEVLATSIAGKVTALSPEVASKLREPVIDPLEEPERCTRFKSLNVRIELGYHDIYFAQGAGTNDDIFITVGRQTIKLLTSPSYSAVANKAIDLKVAFGDETISVDQFNYFHLFPRRPSTMPTGGDPFNLKSLIFSARCVEEPHREAVINRFDNINKDIYPLRWPSDLSARISITDWRYSPYAEKANTLAVSLPGRPNACAYLKALRVRLTLDGLWQSWFAAGTSDNVYLSVGMEHKPSVGVLPLAKSPAAGSEFEADFDLETFFDQKTVPVSAILNYVNVYATPGTGLSANYTDGWQIKSIIFDGRCADNNRAVRANIVFPEGKWVERQAGKEWGLVYSHDKMGLDRWIRIDW</sequence>
<organism evidence="3 4">
    <name type="scientific">Ophiocordyceps camponoti-rufipedis</name>
    <dbReference type="NCBI Taxonomy" id="2004952"/>
    <lineage>
        <taxon>Eukaryota</taxon>
        <taxon>Fungi</taxon>
        <taxon>Dikarya</taxon>
        <taxon>Ascomycota</taxon>
        <taxon>Pezizomycotina</taxon>
        <taxon>Sordariomycetes</taxon>
        <taxon>Hypocreomycetidae</taxon>
        <taxon>Hypocreales</taxon>
        <taxon>Ophiocordycipitaceae</taxon>
        <taxon>Ophiocordyceps</taxon>
    </lineage>
</organism>
<feature type="region of interest" description="Disordered" evidence="1">
    <location>
        <begin position="333"/>
        <end position="379"/>
    </location>
</feature>
<dbReference type="OrthoDB" id="4923306at2759"/>
<dbReference type="STRING" id="2004952.A0A2C5ZH33"/>
<evidence type="ECO:0000256" key="2">
    <source>
        <dbReference type="SAM" id="SignalP"/>
    </source>
</evidence>
<feature type="compositionally biased region" description="Pro residues" evidence="1">
    <location>
        <begin position="336"/>
        <end position="353"/>
    </location>
</feature>
<protein>
    <recommendedName>
        <fullName evidence="5">Enterotoxin</fullName>
    </recommendedName>
</protein>
<gene>
    <name evidence="3" type="ORF">CDD80_5746</name>
</gene>
<feature type="signal peptide" evidence="2">
    <location>
        <begin position="1"/>
        <end position="25"/>
    </location>
</feature>
<dbReference type="AlphaFoldDB" id="A0A2C5ZH33"/>
<proteinExistence type="predicted"/>
<evidence type="ECO:0008006" key="5">
    <source>
        <dbReference type="Google" id="ProtNLM"/>
    </source>
</evidence>
<reference evidence="3 4" key="1">
    <citation type="submission" date="2017-06" db="EMBL/GenBank/DDBJ databases">
        <title>Ant-infecting Ophiocordyceps genomes reveal a high diversity of potential behavioral manipulation genes and a possible major role for enterotoxins.</title>
        <authorList>
            <person name="De Bekker C."/>
            <person name="Evans H.C."/>
            <person name="Brachmann A."/>
            <person name="Hughes D.P."/>
        </authorList>
    </citation>
    <scope>NUCLEOTIDE SEQUENCE [LARGE SCALE GENOMIC DNA]</scope>
    <source>
        <strain evidence="3 4">Map16</strain>
    </source>
</reference>